<protein>
    <recommendedName>
        <fullName evidence="4">PD-(D/E)XK endonuclease-like domain-containing protein</fullName>
    </recommendedName>
</protein>
<dbReference type="GO" id="GO:0006281">
    <property type="term" value="P:DNA repair"/>
    <property type="evidence" value="ECO:0007669"/>
    <property type="project" value="UniProtKB-KW"/>
</dbReference>
<dbReference type="Proteomes" id="UP000249354">
    <property type="component" value="Unassembled WGS sequence"/>
</dbReference>
<keyword evidence="1" id="KW-0227">DNA damage</keyword>
<dbReference type="PANTHER" id="PTHR31340:SF3">
    <property type="entry name" value="MITOCHONDRIAL GENOME MAINTENANCE EXONUCLEASE 1"/>
    <property type="match status" value="1"/>
</dbReference>
<keyword evidence="2" id="KW-0378">Hydrolase</keyword>
<accession>A0A2W4U747</accession>
<keyword evidence="2" id="KW-0347">Helicase</keyword>
<dbReference type="Gene3D" id="3.90.320.10">
    <property type="match status" value="1"/>
</dbReference>
<reference evidence="6" key="1">
    <citation type="submission" date="2018-04" db="EMBL/GenBank/DDBJ databases">
        <authorList>
            <person name="Cornet L."/>
        </authorList>
    </citation>
    <scope>NUCLEOTIDE SEQUENCE [LARGE SCALE GENOMIC DNA]</scope>
</reference>
<proteinExistence type="predicted"/>
<dbReference type="InterPro" id="IPR038726">
    <property type="entry name" value="PDDEXK_AddAB-type"/>
</dbReference>
<organism evidence="5 6">
    <name type="scientific">Leptolyngbya foveolarum</name>
    <dbReference type="NCBI Taxonomy" id="47253"/>
    <lineage>
        <taxon>Bacteria</taxon>
        <taxon>Bacillati</taxon>
        <taxon>Cyanobacteriota</taxon>
        <taxon>Cyanophyceae</taxon>
        <taxon>Leptolyngbyales</taxon>
        <taxon>Leptolyngbyaceae</taxon>
        <taxon>Leptolyngbya group</taxon>
        <taxon>Leptolyngbya</taxon>
    </lineage>
</organism>
<evidence type="ECO:0000256" key="3">
    <source>
        <dbReference type="ARBA" id="ARBA00023204"/>
    </source>
</evidence>
<comment type="caution">
    <text evidence="5">The sequence shown here is derived from an EMBL/GenBank/DDBJ whole genome shotgun (WGS) entry which is preliminary data.</text>
</comment>
<evidence type="ECO:0000256" key="1">
    <source>
        <dbReference type="ARBA" id="ARBA00022763"/>
    </source>
</evidence>
<reference evidence="5 6" key="2">
    <citation type="submission" date="2018-06" db="EMBL/GenBank/DDBJ databases">
        <title>Metagenomic assembly of (sub)arctic Cyanobacteria and their associated microbiome from non-axenic cultures.</title>
        <authorList>
            <person name="Baurain D."/>
        </authorList>
    </citation>
    <scope>NUCLEOTIDE SEQUENCE [LARGE SCALE GENOMIC DNA]</scope>
    <source>
        <strain evidence="5">ULC129bin1</strain>
    </source>
</reference>
<gene>
    <name evidence="5" type="ORF">DCF25_12335</name>
</gene>
<dbReference type="InterPro" id="IPR011604">
    <property type="entry name" value="PDDEXK-like_dom_sf"/>
</dbReference>
<evidence type="ECO:0000256" key="2">
    <source>
        <dbReference type="ARBA" id="ARBA00022806"/>
    </source>
</evidence>
<name>A0A2W4U747_9CYAN</name>
<dbReference type="PANTHER" id="PTHR31340">
    <property type="entry name" value="MITOCHONDRIAL GENOME MAINTENANCE EXONUCLEASE 1"/>
    <property type="match status" value="1"/>
</dbReference>
<keyword evidence="2" id="KW-0547">Nucleotide-binding</keyword>
<evidence type="ECO:0000313" key="6">
    <source>
        <dbReference type="Proteomes" id="UP000249354"/>
    </source>
</evidence>
<evidence type="ECO:0000259" key="4">
    <source>
        <dbReference type="Pfam" id="PF12705"/>
    </source>
</evidence>
<dbReference type="AlphaFoldDB" id="A0A2W4U747"/>
<dbReference type="GO" id="GO:0008297">
    <property type="term" value="F:single-stranded DNA exodeoxyribonuclease activity"/>
    <property type="evidence" value="ECO:0007669"/>
    <property type="project" value="TreeGrafter"/>
</dbReference>
<feature type="domain" description="PD-(D/E)XK endonuclease-like" evidence="4">
    <location>
        <begin position="112"/>
        <end position="171"/>
    </location>
</feature>
<sequence length="224" mass="26459">MLELPHYKAKQVSVNRKRHYEIEGHCYPGITSILSATKPYEEKQRLWDWQDRIGQDEARKITTQSSRSGTRIHKIIKSHLKQEPYELPEGLDGFWHSIEPVLKEIDEVLLVEGAVWHPLKFAGYPDAVMRFEGELCVCDWKTARRPKKMEWIGDYCMQVAAYCYAVNWVYRDTGMKIERGMIAIALEDHPAQVFMLNADDLYFHWGNFQQRLKQFYRQKGLIYS</sequence>
<evidence type="ECO:0000313" key="5">
    <source>
        <dbReference type="EMBL" id="PZO16542.1"/>
    </source>
</evidence>
<dbReference type="GO" id="GO:0004386">
    <property type="term" value="F:helicase activity"/>
    <property type="evidence" value="ECO:0007669"/>
    <property type="project" value="UniProtKB-KW"/>
</dbReference>
<dbReference type="Pfam" id="PF12705">
    <property type="entry name" value="PDDEXK_1"/>
    <property type="match status" value="1"/>
</dbReference>
<keyword evidence="3" id="KW-0234">DNA repair</keyword>
<dbReference type="EMBL" id="QBMC01000079">
    <property type="protein sequence ID" value="PZO16542.1"/>
    <property type="molecule type" value="Genomic_DNA"/>
</dbReference>
<keyword evidence="2" id="KW-0067">ATP-binding</keyword>